<dbReference type="InterPro" id="IPR020846">
    <property type="entry name" value="MFS_dom"/>
</dbReference>
<dbReference type="Proteomes" id="UP000636505">
    <property type="component" value="Unassembled WGS sequence"/>
</dbReference>
<reference evidence="7" key="1">
    <citation type="submission" date="2020-10" db="EMBL/GenBank/DDBJ databases">
        <authorList>
            <person name="Castelo-Branco R."/>
            <person name="Eusebio N."/>
            <person name="Adriana R."/>
            <person name="Vieira A."/>
            <person name="Brugerolle De Fraissinette N."/>
            <person name="Rezende De Castro R."/>
            <person name="Schneider M.P."/>
            <person name="Vasconcelos V."/>
            <person name="Leao P.N."/>
        </authorList>
    </citation>
    <scope>NUCLEOTIDE SEQUENCE</scope>
    <source>
        <strain evidence="7">LEGE 07310</strain>
    </source>
</reference>
<dbReference type="PANTHER" id="PTHR23534:SF1">
    <property type="entry name" value="MAJOR FACILITATOR SUPERFAMILY PROTEIN"/>
    <property type="match status" value="1"/>
</dbReference>
<evidence type="ECO:0000259" key="6">
    <source>
        <dbReference type="PROSITE" id="PS50850"/>
    </source>
</evidence>
<evidence type="ECO:0000256" key="2">
    <source>
        <dbReference type="ARBA" id="ARBA00022692"/>
    </source>
</evidence>
<feature type="domain" description="Major facilitator superfamily (MFS) profile" evidence="6">
    <location>
        <begin position="214"/>
        <end position="396"/>
    </location>
</feature>
<dbReference type="PROSITE" id="PS50850">
    <property type="entry name" value="MFS"/>
    <property type="match status" value="1"/>
</dbReference>
<comment type="subcellular location">
    <subcellularLocation>
        <location evidence="1">Cell membrane</location>
        <topology evidence="1">Multi-pass membrane protein</topology>
    </subcellularLocation>
</comment>
<name>A0A8J7DQQ7_9CYAN</name>
<dbReference type="GO" id="GO:0005886">
    <property type="term" value="C:plasma membrane"/>
    <property type="evidence" value="ECO:0007669"/>
    <property type="project" value="UniProtKB-SubCell"/>
</dbReference>
<dbReference type="InterPro" id="IPR036259">
    <property type="entry name" value="MFS_trans_sf"/>
</dbReference>
<feature type="transmembrane region" description="Helical" evidence="5">
    <location>
        <begin position="161"/>
        <end position="187"/>
    </location>
</feature>
<feature type="transmembrane region" description="Helical" evidence="5">
    <location>
        <begin position="301"/>
        <end position="323"/>
    </location>
</feature>
<feature type="transmembrane region" description="Helical" evidence="5">
    <location>
        <begin position="243"/>
        <end position="263"/>
    </location>
</feature>
<accession>A0A8J7DQQ7</accession>
<feature type="transmembrane region" description="Helical" evidence="5">
    <location>
        <begin position="12"/>
        <end position="37"/>
    </location>
</feature>
<feature type="transmembrane region" description="Helical" evidence="5">
    <location>
        <begin position="100"/>
        <end position="124"/>
    </location>
</feature>
<organism evidence="7 8">
    <name type="scientific">Vasconcelosia minhoensis LEGE 07310</name>
    <dbReference type="NCBI Taxonomy" id="915328"/>
    <lineage>
        <taxon>Bacteria</taxon>
        <taxon>Bacillati</taxon>
        <taxon>Cyanobacteriota</taxon>
        <taxon>Cyanophyceae</taxon>
        <taxon>Nodosilineales</taxon>
        <taxon>Cymatolegaceae</taxon>
        <taxon>Vasconcelosia</taxon>
        <taxon>Vasconcelosia minhoensis</taxon>
    </lineage>
</organism>
<comment type="caution">
    <text evidence="7">The sequence shown here is derived from an EMBL/GenBank/DDBJ whole genome shotgun (WGS) entry which is preliminary data.</text>
</comment>
<dbReference type="SUPFAM" id="SSF103473">
    <property type="entry name" value="MFS general substrate transporter"/>
    <property type="match status" value="1"/>
</dbReference>
<keyword evidence="8" id="KW-1185">Reference proteome</keyword>
<feature type="transmembrane region" description="Helical" evidence="5">
    <location>
        <begin position="275"/>
        <end position="295"/>
    </location>
</feature>
<evidence type="ECO:0000256" key="1">
    <source>
        <dbReference type="ARBA" id="ARBA00004651"/>
    </source>
</evidence>
<dbReference type="InterPro" id="IPR011701">
    <property type="entry name" value="MFS"/>
</dbReference>
<dbReference type="RefSeq" id="WP_193905617.1">
    <property type="nucleotide sequence ID" value="NZ_JADEXG010000011.1"/>
</dbReference>
<proteinExistence type="predicted"/>
<dbReference type="AlphaFoldDB" id="A0A8J7DQQ7"/>
<evidence type="ECO:0000313" key="8">
    <source>
        <dbReference type="Proteomes" id="UP000636505"/>
    </source>
</evidence>
<keyword evidence="3 5" id="KW-1133">Transmembrane helix</keyword>
<evidence type="ECO:0000313" key="7">
    <source>
        <dbReference type="EMBL" id="MBE9076954.1"/>
    </source>
</evidence>
<feature type="transmembrane region" description="Helical" evidence="5">
    <location>
        <begin position="368"/>
        <end position="387"/>
    </location>
</feature>
<evidence type="ECO:0000256" key="5">
    <source>
        <dbReference type="SAM" id="Phobius"/>
    </source>
</evidence>
<dbReference type="GO" id="GO:0022857">
    <property type="term" value="F:transmembrane transporter activity"/>
    <property type="evidence" value="ECO:0007669"/>
    <property type="project" value="InterPro"/>
</dbReference>
<dbReference type="PANTHER" id="PTHR23534">
    <property type="entry name" value="MFS PERMEASE"/>
    <property type="match status" value="1"/>
</dbReference>
<evidence type="ECO:0000256" key="4">
    <source>
        <dbReference type="ARBA" id="ARBA00023136"/>
    </source>
</evidence>
<dbReference type="Gene3D" id="1.20.1250.20">
    <property type="entry name" value="MFS general substrate transporter like domains"/>
    <property type="match status" value="1"/>
</dbReference>
<feature type="transmembrane region" description="Helical" evidence="5">
    <location>
        <begin position="344"/>
        <end position="362"/>
    </location>
</feature>
<sequence length="396" mass="41870">MATNQPYQASLATLIVNQALAMSVVVLVVSMGGIVGYRLAPSPALATLPISAQVLGTFMMLFPASYLSNGLGRRRGFLIGSAIGVLGGLLAVYAIVQASFWLFCLSTLLLGFENAFAQYFRFSAVEIAPPERQSQAISLVLVGGIVAAFLGPGLARLTRDFWVVEFSAAGGAIALLCLLQGLLFFCFYRADAAPAIPAVAASGFSGSLLTRIPFLMAVLSGAVGYGTMTLIMNAAPLAIEQGAGLPFAAATSVIQWHIFAMYFPSFFTGRIIKAVGTVSVMLVGLLFLFACGFIALSGQSYAYFLSALVLLGLGWNFVYIGATDLLTKSVPADKKSFAQGLNDTLIYLCNTLGSLSSGILFARFGWQSLILLVLPILCLNFGLLLIFRAKLRPQAA</sequence>
<feature type="transmembrane region" description="Helical" evidence="5">
    <location>
        <begin position="208"/>
        <end position="231"/>
    </location>
</feature>
<feature type="transmembrane region" description="Helical" evidence="5">
    <location>
        <begin position="136"/>
        <end position="155"/>
    </location>
</feature>
<keyword evidence="4 5" id="KW-0472">Membrane</keyword>
<gene>
    <name evidence="7" type="ORF">IQ241_06530</name>
</gene>
<keyword evidence="2 5" id="KW-0812">Transmembrane</keyword>
<dbReference type="EMBL" id="JADEXG010000011">
    <property type="protein sequence ID" value="MBE9076954.1"/>
    <property type="molecule type" value="Genomic_DNA"/>
</dbReference>
<feature type="transmembrane region" description="Helical" evidence="5">
    <location>
        <begin position="43"/>
        <end position="64"/>
    </location>
</feature>
<evidence type="ECO:0000256" key="3">
    <source>
        <dbReference type="ARBA" id="ARBA00022989"/>
    </source>
</evidence>
<feature type="transmembrane region" description="Helical" evidence="5">
    <location>
        <begin position="76"/>
        <end position="94"/>
    </location>
</feature>
<protein>
    <submittedName>
        <fullName evidence="7">MFS transporter</fullName>
    </submittedName>
</protein>
<dbReference type="Pfam" id="PF07690">
    <property type="entry name" value="MFS_1"/>
    <property type="match status" value="1"/>
</dbReference>